<dbReference type="GO" id="GO:0042597">
    <property type="term" value="C:periplasmic space"/>
    <property type="evidence" value="ECO:0007669"/>
    <property type="project" value="UniProtKB-SubCell"/>
</dbReference>
<name>A0A109J6X8_9HYPH</name>
<feature type="signal peptide" evidence="5">
    <location>
        <begin position="1"/>
        <end position="25"/>
    </location>
</feature>
<dbReference type="GO" id="GO:0015846">
    <property type="term" value="P:polyamine transport"/>
    <property type="evidence" value="ECO:0007669"/>
    <property type="project" value="InterPro"/>
</dbReference>
<dbReference type="Pfam" id="PF13416">
    <property type="entry name" value="SBP_bac_8"/>
    <property type="match status" value="1"/>
</dbReference>
<sequence>MLSSVKMAVTTAVSVIALSVGAANAAETITFMTFSGYYPPKIFEEFEAATGIHVDLTEVATNEEGMGKLMASNGTGFDAIIFSSPFVTALQKLDMLSEIDHSKIPNMKNLYPEAEKLAFDPGLKYSVPYAWGTFGICYRDDMLKKKPVSWNDLLKPDDEMKGKFTLVPDERWFLEPAQLVSGLSINDVSEQALEKIRPLLIEAKKNALAFDNFTMGSRLVSGEIVAAATWEAWCTMAMRDGGGDNLKYVIPKEGTDTFVDGFVIPKKAEHKEAAEKFINFILEADHHAWMTTQLLYKIPNKAAMDSVDPELIKKYPPLQMSAQDLLKNEILSDLGPDAPRVSKFVTEIMSQ</sequence>
<accession>A0A109J6X8</accession>
<keyword evidence="2" id="KW-0813">Transport</keyword>
<protein>
    <recommendedName>
        <fullName evidence="8">Putrescine-binding periplasmic protein</fullName>
    </recommendedName>
</protein>
<reference evidence="6 7" key="1">
    <citation type="submission" date="2015-11" db="EMBL/GenBank/DDBJ databases">
        <title>Draft Genome Sequence of the Strain BR 10423 (Rhizobium sp.) isolated from nodules of Mimosa pudica.</title>
        <authorList>
            <person name="Barauna A.C."/>
            <person name="Zilli J.E."/>
            <person name="Simoes-Araujo J.L."/>
            <person name="Reis V.M."/>
            <person name="James E.K."/>
            <person name="Reis F.B.Jr."/>
            <person name="Rouws L.F."/>
            <person name="Passos S.R."/>
            <person name="Gois S.R."/>
        </authorList>
    </citation>
    <scope>NUCLEOTIDE SEQUENCE [LARGE SCALE GENOMIC DNA]</scope>
    <source>
        <strain evidence="6 7">BR10423</strain>
    </source>
</reference>
<evidence type="ECO:0008006" key="8">
    <source>
        <dbReference type="Google" id="ProtNLM"/>
    </source>
</evidence>
<proteinExistence type="predicted"/>
<keyword evidence="4" id="KW-0574">Periplasm</keyword>
<keyword evidence="3 5" id="KW-0732">Signal</keyword>
<evidence type="ECO:0000256" key="5">
    <source>
        <dbReference type="SAM" id="SignalP"/>
    </source>
</evidence>
<dbReference type="CDD" id="cd13590">
    <property type="entry name" value="PBP2_PotD_PotF_like"/>
    <property type="match status" value="1"/>
</dbReference>
<feature type="chain" id="PRO_5007136461" description="Putrescine-binding periplasmic protein" evidence="5">
    <location>
        <begin position="26"/>
        <end position="351"/>
    </location>
</feature>
<dbReference type="PRINTS" id="PR00909">
    <property type="entry name" value="SPERMDNBNDNG"/>
</dbReference>
<evidence type="ECO:0000256" key="2">
    <source>
        <dbReference type="ARBA" id="ARBA00022448"/>
    </source>
</evidence>
<dbReference type="PANTHER" id="PTHR30222:SF17">
    <property type="entry name" value="SPERMIDINE_PUTRESCINE-BINDING PERIPLASMIC PROTEIN"/>
    <property type="match status" value="1"/>
</dbReference>
<comment type="subcellular location">
    <subcellularLocation>
        <location evidence="1">Periplasm</location>
    </subcellularLocation>
</comment>
<evidence type="ECO:0000313" key="6">
    <source>
        <dbReference type="EMBL" id="KWV43440.1"/>
    </source>
</evidence>
<dbReference type="InterPro" id="IPR006059">
    <property type="entry name" value="SBP"/>
</dbReference>
<dbReference type="Gene3D" id="3.40.190.10">
    <property type="entry name" value="Periplasmic binding protein-like II"/>
    <property type="match status" value="2"/>
</dbReference>
<evidence type="ECO:0000256" key="3">
    <source>
        <dbReference type="ARBA" id="ARBA00022729"/>
    </source>
</evidence>
<dbReference type="InterPro" id="IPR001188">
    <property type="entry name" value="Sperm_putr-bd"/>
</dbReference>
<gene>
    <name evidence="6" type="ORF">AS026_19760</name>
</gene>
<dbReference type="EMBL" id="LNCD01000128">
    <property type="protein sequence ID" value="KWV43440.1"/>
    <property type="molecule type" value="Genomic_DNA"/>
</dbReference>
<dbReference type="SUPFAM" id="SSF53850">
    <property type="entry name" value="Periplasmic binding protein-like II"/>
    <property type="match status" value="1"/>
</dbReference>
<dbReference type="GO" id="GO:0019808">
    <property type="term" value="F:polyamine binding"/>
    <property type="evidence" value="ECO:0007669"/>
    <property type="project" value="InterPro"/>
</dbReference>
<evidence type="ECO:0000256" key="1">
    <source>
        <dbReference type="ARBA" id="ARBA00004418"/>
    </source>
</evidence>
<comment type="caution">
    <text evidence="6">The sequence shown here is derived from an EMBL/GenBank/DDBJ whole genome shotgun (WGS) entry which is preliminary data.</text>
</comment>
<dbReference type="RefSeq" id="WP_007539470.1">
    <property type="nucleotide sequence ID" value="NZ_LNCD01000128.1"/>
</dbReference>
<dbReference type="OrthoDB" id="9769319at2"/>
<evidence type="ECO:0000313" key="7">
    <source>
        <dbReference type="Proteomes" id="UP000068164"/>
    </source>
</evidence>
<keyword evidence="7" id="KW-1185">Reference proteome</keyword>
<evidence type="ECO:0000256" key="4">
    <source>
        <dbReference type="ARBA" id="ARBA00022764"/>
    </source>
</evidence>
<dbReference type="AlphaFoldDB" id="A0A109J6X8"/>
<dbReference type="PANTHER" id="PTHR30222">
    <property type="entry name" value="SPERMIDINE/PUTRESCINE-BINDING PERIPLASMIC PROTEIN"/>
    <property type="match status" value="1"/>
</dbReference>
<organism evidence="6 7">
    <name type="scientific">Rhizobium altiplani</name>
    <dbReference type="NCBI Taxonomy" id="1864509"/>
    <lineage>
        <taxon>Bacteria</taxon>
        <taxon>Pseudomonadati</taxon>
        <taxon>Pseudomonadota</taxon>
        <taxon>Alphaproteobacteria</taxon>
        <taxon>Hyphomicrobiales</taxon>
        <taxon>Rhizobiaceae</taxon>
        <taxon>Rhizobium/Agrobacterium group</taxon>
        <taxon>Rhizobium</taxon>
    </lineage>
</organism>
<dbReference type="Proteomes" id="UP000068164">
    <property type="component" value="Unassembled WGS sequence"/>
</dbReference>